<name>A0A1Y4LKB4_9FIRM</name>
<evidence type="ECO:0000313" key="2">
    <source>
        <dbReference type="EMBL" id="OUP54562.1"/>
    </source>
</evidence>
<evidence type="ECO:0000313" key="3">
    <source>
        <dbReference type="Proteomes" id="UP000195897"/>
    </source>
</evidence>
<sequence>MDHNVSMLLEKIKVVAEQTRTGAVKAADRAGKKAGEMAQATRLNLQIFDRTTECEVLYKEIGKVIYDIHQGAETDEDVIERKLAQLDVLQTEIGELRDELGALKTVCTCARCGRQCSRDDAYCAGCGSPL</sequence>
<evidence type="ECO:0000256" key="1">
    <source>
        <dbReference type="SAM" id="Coils"/>
    </source>
</evidence>
<dbReference type="EMBL" id="NFKK01000001">
    <property type="protein sequence ID" value="OUP54562.1"/>
    <property type="molecule type" value="Genomic_DNA"/>
</dbReference>
<protein>
    <recommendedName>
        <fullName evidence="4">Zinc ribbon domain-containing protein</fullName>
    </recommendedName>
</protein>
<feature type="coiled-coil region" evidence="1">
    <location>
        <begin position="79"/>
        <end position="106"/>
    </location>
</feature>
<reference evidence="3" key="1">
    <citation type="submission" date="2017-04" db="EMBL/GenBank/DDBJ databases">
        <title>Function of individual gut microbiota members based on whole genome sequencing of pure cultures obtained from chicken caecum.</title>
        <authorList>
            <person name="Medvecky M."/>
            <person name="Cejkova D."/>
            <person name="Polansky O."/>
            <person name="Karasova D."/>
            <person name="Kubasova T."/>
            <person name="Cizek A."/>
            <person name="Rychlik I."/>
        </authorList>
    </citation>
    <scope>NUCLEOTIDE SEQUENCE [LARGE SCALE GENOMIC DNA]</scope>
    <source>
        <strain evidence="3">An180</strain>
    </source>
</reference>
<keyword evidence="1" id="KW-0175">Coiled coil</keyword>
<proteinExistence type="predicted"/>
<dbReference type="Proteomes" id="UP000195897">
    <property type="component" value="Unassembled WGS sequence"/>
</dbReference>
<accession>A0A1Y4LKB4</accession>
<dbReference type="RefSeq" id="WP_087369994.1">
    <property type="nucleotide sequence ID" value="NZ_NFKK01000001.1"/>
</dbReference>
<dbReference type="AlphaFoldDB" id="A0A1Y4LKB4"/>
<evidence type="ECO:0008006" key="4">
    <source>
        <dbReference type="Google" id="ProtNLM"/>
    </source>
</evidence>
<organism evidence="2 3">
    <name type="scientific">Butyricicoccus pullicaecorum</name>
    <dbReference type="NCBI Taxonomy" id="501571"/>
    <lineage>
        <taxon>Bacteria</taxon>
        <taxon>Bacillati</taxon>
        <taxon>Bacillota</taxon>
        <taxon>Clostridia</taxon>
        <taxon>Eubacteriales</taxon>
        <taxon>Butyricicoccaceae</taxon>
        <taxon>Butyricicoccus</taxon>
    </lineage>
</organism>
<gene>
    <name evidence="2" type="ORF">B5F17_01280</name>
</gene>
<comment type="caution">
    <text evidence="2">The sequence shown here is derived from an EMBL/GenBank/DDBJ whole genome shotgun (WGS) entry which is preliminary data.</text>
</comment>